<evidence type="ECO:0000313" key="7">
    <source>
        <dbReference type="Proteomes" id="UP001156701"/>
    </source>
</evidence>
<dbReference type="AlphaFoldDB" id="A0AA42K0T8"/>
<protein>
    <submittedName>
        <fullName evidence="6">IpaD/SipD/SspD family type III secretion system needle tip protein</fullName>
    </submittedName>
</protein>
<comment type="similarity">
    <text evidence="2">Belongs to the invasin protein D family.</text>
</comment>
<proteinExistence type="inferred from homology"/>
<reference evidence="6" key="1">
    <citation type="submission" date="2023-03" db="EMBL/GenBank/DDBJ databases">
        <title>a new species belonging to Providencia genus.</title>
        <authorList>
            <person name="Yang W."/>
            <person name="Hu F."/>
            <person name="Shen S."/>
            <person name="Ding L."/>
            <person name="Yin D."/>
        </authorList>
    </citation>
    <scope>NUCLEOTIDE SEQUENCE</scope>
    <source>
        <strain evidence="6">CRE-3FA-0001</strain>
    </source>
</reference>
<keyword evidence="4" id="KW-0843">Virulence</keyword>
<keyword evidence="3" id="KW-0964">Secreted</keyword>
<evidence type="ECO:0000256" key="2">
    <source>
        <dbReference type="ARBA" id="ARBA00007741"/>
    </source>
</evidence>
<dbReference type="InterPro" id="IPR036708">
    <property type="entry name" value="BipD-like_sf"/>
</dbReference>
<dbReference type="InterPro" id="IPR009483">
    <property type="entry name" value="IpaD/BipD/SipD"/>
</dbReference>
<dbReference type="EMBL" id="JARRYG010000021">
    <property type="protein sequence ID" value="MDG4698029.1"/>
    <property type="molecule type" value="Genomic_DNA"/>
</dbReference>
<keyword evidence="5" id="KW-0175">Coiled coil</keyword>
<name>A0AA42K0T8_9GAMM</name>
<gene>
    <name evidence="6" type="ORF">P7V44_17510</name>
</gene>
<comment type="subcellular location">
    <subcellularLocation>
        <location evidence="1">Secreted</location>
    </subcellularLocation>
</comment>
<dbReference type="Gene3D" id="1.20.1710.10">
    <property type="entry name" value="IpaD-like"/>
    <property type="match status" value="1"/>
</dbReference>
<dbReference type="GO" id="GO:0005576">
    <property type="term" value="C:extracellular region"/>
    <property type="evidence" value="ECO:0007669"/>
    <property type="project" value="UniProtKB-SubCell"/>
</dbReference>
<dbReference type="Proteomes" id="UP001156701">
    <property type="component" value="Unassembled WGS sequence"/>
</dbReference>
<comment type="caution">
    <text evidence="6">The sequence shown here is derived from an EMBL/GenBank/DDBJ whole genome shotgun (WGS) entry which is preliminary data.</text>
</comment>
<organism evidence="6 7">
    <name type="scientific">Providencia huashanensis</name>
    <dbReference type="NCBI Taxonomy" id="3037798"/>
    <lineage>
        <taxon>Bacteria</taxon>
        <taxon>Pseudomonadati</taxon>
        <taxon>Pseudomonadota</taxon>
        <taxon>Gammaproteobacteria</taxon>
        <taxon>Enterobacterales</taxon>
        <taxon>Morganellaceae</taxon>
        <taxon>Providencia</taxon>
    </lineage>
</organism>
<evidence type="ECO:0000256" key="1">
    <source>
        <dbReference type="ARBA" id="ARBA00004613"/>
    </source>
</evidence>
<sequence>MEVIFSTVLANSQVSYVKPSAGIDLPPTGAGIFIDPNDDIYQQVDSYFQQLGYEVPSPTVRTQVESNQLDQIIEQAKTLLRELKISGDKASRVLLGLNEEFALEPSGATMMRKKSSNILPPIEDGRKHIGAISGMIDNIHKGYQKEFGEIIKATTKYMQDVNTALGKIPEYIKAGDSGKIKLQRVALLNRLDDLFEPYTDHKTVRGNKPLITNSDAVNITYYENWSKPENSAEKIYEIKYSEPVFEFWKKKLDGQGFKVETRGSDDSKVIRIYPDLKPLREIMKSIYDIDSSSAGWASKGVNLLAQSVQSMQTAIDAQKNVINNSVSRLLETFRQDNSHFDTLTQLLVQLIKDLNQYNSGFISM</sequence>
<accession>A0AA42K0T8</accession>
<evidence type="ECO:0000256" key="3">
    <source>
        <dbReference type="ARBA" id="ARBA00022525"/>
    </source>
</evidence>
<evidence type="ECO:0000256" key="5">
    <source>
        <dbReference type="ARBA" id="ARBA00023054"/>
    </source>
</evidence>
<evidence type="ECO:0000256" key="4">
    <source>
        <dbReference type="ARBA" id="ARBA00023026"/>
    </source>
</evidence>
<dbReference type="Pfam" id="PF06511">
    <property type="entry name" value="T3SS_TC"/>
    <property type="match status" value="1"/>
</dbReference>
<evidence type="ECO:0000313" key="6">
    <source>
        <dbReference type="EMBL" id="MDG4698029.1"/>
    </source>
</evidence>
<dbReference type="SUPFAM" id="SSF140693">
    <property type="entry name" value="IpaD-like"/>
    <property type="match status" value="1"/>
</dbReference>
<dbReference type="RefSeq" id="WP_210814115.1">
    <property type="nucleotide sequence ID" value="NZ_JARRYG010000021.1"/>
</dbReference>